<evidence type="ECO:0000313" key="17">
    <source>
        <dbReference type="Proteomes" id="UP001222932"/>
    </source>
</evidence>
<dbReference type="Pfam" id="PF15024">
    <property type="entry name" value="Glyco_transf_18"/>
    <property type="match status" value="1"/>
</dbReference>
<evidence type="ECO:0000256" key="7">
    <source>
        <dbReference type="ARBA" id="ARBA00022692"/>
    </source>
</evidence>
<gene>
    <name evidence="16" type="ORF">CspeluHIS016_0600130</name>
</gene>
<evidence type="ECO:0000259" key="15">
    <source>
        <dbReference type="Pfam" id="PF15024"/>
    </source>
</evidence>
<dbReference type="Proteomes" id="UP001222932">
    <property type="component" value="Unassembled WGS sequence"/>
</dbReference>
<evidence type="ECO:0000256" key="6">
    <source>
        <dbReference type="ARBA" id="ARBA00022679"/>
    </source>
</evidence>
<dbReference type="GO" id="GO:0030144">
    <property type="term" value="F:alpha-1,6-mannosylglycoprotein 6-beta-N-acetylglucosaminyltransferase activity"/>
    <property type="evidence" value="ECO:0007669"/>
    <property type="project" value="UniProtKB-EC"/>
</dbReference>
<keyword evidence="7" id="KW-0812">Transmembrane</keyword>
<feature type="signal peptide" evidence="14">
    <location>
        <begin position="1"/>
        <end position="30"/>
    </location>
</feature>
<feature type="chain" id="PRO_5042171980" description="alpha-1,6-mannosyl-glycoprotein 6-beta-N-acetylglucosaminyltransferase" evidence="14">
    <location>
        <begin position="31"/>
        <end position="480"/>
    </location>
</feature>
<keyword evidence="12" id="KW-0325">Glycoprotein</keyword>
<evidence type="ECO:0000256" key="12">
    <source>
        <dbReference type="ARBA" id="ARBA00023180"/>
    </source>
</evidence>
<dbReference type="PROSITE" id="PS51257">
    <property type="entry name" value="PROKAR_LIPOPROTEIN"/>
    <property type="match status" value="1"/>
</dbReference>
<comment type="pathway">
    <text evidence="2">Protein modification; protein glycosylation.</text>
</comment>
<comment type="caution">
    <text evidence="16">The sequence shown here is derived from an EMBL/GenBank/DDBJ whole genome shotgun (WGS) entry which is preliminary data.</text>
</comment>
<organism evidence="16 17">
    <name type="scientific">Cutaneotrichosporon spelunceum</name>
    <dbReference type="NCBI Taxonomy" id="1672016"/>
    <lineage>
        <taxon>Eukaryota</taxon>
        <taxon>Fungi</taxon>
        <taxon>Dikarya</taxon>
        <taxon>Basidiomycota</taxon>
        <taxon>Agaricomycotina</taxon>
        <taxon>Tremellomycetes</taxon>
        <taxon>Trichosporonales</taxon>
        <taxon>Trichosporonaceae</taxon>
        <taxon>Cutaneotrichosporon</taxon>
    </lineage>
</organism>
<evidence type="ECO:0000256" key="2">
    <source>
        <dbReference type="ARBA" id="ARBA00004922"/>
    </source>
</evidence>
<dbReference type="GO" id="GO:0006487">
    <property type="term" value="P:protein N-linked glycosylation"/>
    <property type="evidence" value="ECO:0007669"/>
    <property type="project" value="TreeGrafter"/>
</dbReference>
<keyword evidence="5" id="KW-0328">Glycosyltransferase</keyword>
<evidence type="ECO:0000256" key="3">
    <source>
        <dbReference type="ARBA" id="ARBA00007477"/>
    </source>
</evidence>
<evidence type="ECO:0000256" key="14">
    <source>
        <dbReference type="SAM" id="SignalP"/>
    </source>
</evidence>
<proteinExistence type="inferred from homology"/>
<dbReference type="InterPro" id="IPR052105">
    <property type="entry name" value="MGAT5_Glycosyltransferase"/>
</dbReference>
<keyword evidence="8" id="KW-0735">Signal-anchor</keyword>
<feature type="domain" description="Glycosyltransferase family 18 catalytic" evidence="15">
    <location>
        <begin position="238"/>
        <end position="450"/>
    </location>
</feature>
<evidence type="ECO:0000256" key="9">
    <source>
        <dbReference type="ARBA" id="ARBA00022989"/>
    </source>
</evidence>
<sequence length="480" mass="54999">MRRISLRSIRLALCALAALLLLACLQVVFSGSLPSMPRSTPGGWPAFGGQRSEAENVLTRIPTGSEIGTPKGVNNDDNNYKYQTEAKLRQLTACMARGDCHPNAENVVIFATTHCFWAVFNNYVGGEGVWCNGMIDSLERQGYTVLVGKDDWSYVAHIYRQIPDMVKVIIGDDRPGSRFGRPHDYFRSEKRPDGIPTWKYFRFYYFSTPTGTVISNYWCVSAEIEWRTVGMPNYRNGTYLGYALEPPEETHTVPWAQRPNRAYILGKRVQYFYKWRDEPLIPADYITRAYHEMRKEIPDFEFVGGFIDDRTPKEKEELGEWKVPEGVRQLGKMNPTEFDDAVANSKAMVGIGWPATSPSPYRAIARGVPFLNPHTMHPHSKNEKPETWAFVQHDSIRYEAPPRVYQVEANNYDSFITALRAAMTTPSEPYIIPRLKREALDERMRNFVHHDWRSEAQRILTNRKNGKESEVGLGLGMFEM</sequence>
<dbReference type="GO" id="GO:0000139">
    <property type="term" value="C:Golgi membrane"/>
    <property type="evidence" value="ECO:0007669"/>
    <property type="project" value="UniProtKB-SubCell"/>
</dbReference>
<evidence type="ECO:0000256" key="8">
    <source>
        <dbReference type="ARBA" id="ARBA00022968"/>
    </source>
</evidence>
<name>A0AAD3TX99_9TREE</name>
<accession>A0AAD3TX99</accession>
<dbReference type="PANTHER" id="PTHR15075:SF2">
    <property type="entry name" value="ALPHA-1,6-MANNOSYLGLYCOPROTEIN 6-BETA-N-ACETYLGLUCOSAMINYLTRANSFERASE"/>
    <property type="match status" value="1"/>
</dbReference>
<evidence type="ECO:0000256" key="13">
    <source>
        <dbReference type="ARBA" id="ARBA00048243"/>
    </source>
</evidence>
<evidence type="ECO:0000256" key="11">
    <source>
        <dbReference type="ARBA" id="ARBA00023136"/>
    </source>
</evidence>
<dbReference type="EMBL" id="BTCM01000006">
    <property type="protein sequence ID" value="GMK58571.1"/>
    <property type="molecule type" value="Genomic_DNA"/>
</dbReference>
<comment type="subcellular location">
    <subcellularLocation>
        <location evidence="1">Golgi apparatus membrane</location>
        <topology evidence="1">Single-pass type II membrane protein</topology>
    </subcellularLocation>
</comment>
<comment type="similarity">
    <text evidence="3">Belongs to the glycosyltransferase 18 family.</text>
</comment>
<evidence type="ECO:0000313" key="16">
    <source>
        <dbReference type="EMBL" id="GMK58571.1"/>
    </source>
</evidence>
<evidence type="ECO:0000256" key="1">
    <source>
        <dbReference type="ARBA" id="ARBA00004323"/>
    </source>
</evidence>
<keyword evidence="9" id="KW-1133">Transmembrane helix</keyword>
<dbReference type="InterPro" id="IPR026116">
    <property type="entry name" value="GT18_cat"/>
</dbReference>
<keyword evidence="10" id="KW-0333">Golgi apparatus</keyword>
<dbReference type="PANTHER" id="PTHR15075">
    <property type="entry name" value="ALPHA-MANNOSIDE BETA-1,6-N-ACETYLGLUCOSAMINYLTRANSFERASE"/>
    <property type="match status" value="1"/>
</dbReference>
<protein>
    <recommendedName>
        <fullName evidence="4">alpha-1,6-mannosyl-glycoprotein 6-beta-N-acetylglucosaminyltransferase</fullName>
        <ecNumber evidence="4">2.4.1.155</ecNumber>
    </recommendedName>
</protein>
<keyword evidence="6" id="KW-0808">Transferase</keyword>
<evidence type="ECO:0000256" key="4">
    <source>
        <dbReference type="ARBA" id="ARBA00012671"/>
    </source>
</evidence>
<dbReference type="EC" id="2.4.1.155" evidence="4"/>
<evidence type="ECO:0000256" key="5">
    <source>
        <dbReference type="ARBA" id="ARBA00022676"/>
    </source>
</evidence>
<dbReference type="AlphaFoldDB" id="A0AAD3TX99"/>
<keyword evidence="11" id="KW-0472">Membrane</keyword>
<reference evidence="16" key="2">
    <citation type="submission" date="2023-06" db="EMBL/GenBank/DDBJ databases">
        <authorList>
            <person name="Kobayashi Y."/>
            <person name="Kayamori A."/>
            <person name="Aoki K."/>
            <person name="Shiwa Y."/>
            <person name="Fujita N."/>
            <person name="Sugita T."/>
            <person name="Iwasaki W."/>
            <person name="Tanaka N."/>
            <person name="Takashima M."/>
        </authorList>
    </citation>
    <scope>NUCLEOTIDE SEQUENCE</scope>
    <source>
        <strain evidence="16">HIS016</strain>
    </source>
</reference>
<evidence type="ECO:0000256" key="10">
    <source>
        <dbReference type="ARBA" id="ARBA00023034"/>
    </source>
</evidence>
<keyword evidence="14" id="KW-0732">Signal</keyword>
<comment type="catalytic activity">
    <reaction evidence="13">
        <text>N(4)-{beta-D-GlcNAc-(1-&gt;2)-[beta-D-GlcNAc-(1-&gt;4)]-alpha-D-Man-(1-&gt;3)-[beta-D-GlcNAc-(1-&gt;2)-alpha-D-Man-(1-&gt;6)]-beta-D-Man-(1-&gt;4)-beta-D-GlcNAc-(1-&gt;4)-beta-D-GlcNAc}-L-asparaginyl-[protein] + UDP-N-acetyl-alpha-D-glucosamine = N(4)-{beta-D-GlcNAc-(1-&gt;2)-[beta-D-GlcNAc-(1-&gt;4)]-alpha-D-Man-(1-&gt;3)-[beta-D-GlcNAc-(1-&gt;2)-[beta-D-GlcNAc-(1-&gt;6)]-alpha-D-Man-(1-&gt;6)]-beta-D-Man-(1-&gt;4)-beta-D-GlcNAc-(1-&gt;4)-beta-D-GlcNAc}-L-asparaginyl-[protein] + UDP + H(+)</text>
        <dbReference type="Rhea" id="RHEA:16921"/>
        <dbReference type="Rhea" id="RHEA-COMP:14374"/>
        <dbReference type="Rhea" id="RHEA-COMP:14377"/>
        <dbReference type="ChEBI" id="CHEBI:15378"/>
        <dbReference type="ChEBI" id="CHEBI:57705"/>
        <dbReference type="ChEBI" id="CHEBI:58223"/>
        <dbReference type="ChEBI" id="CHEBI:139507"/>
        <dbReference type="ChEBI" id="CHEBI:139510"/>
        <dbReference type="EC" id="2.4.1.155"/>
    </reaction>
</comment>
<reference evidence="16" key="1">
    <citation type="journal article" date="2023" name="BMC Genomics">
        <title>Chromosome-level genome assemblies of Cutaneotrichosporon spp. (Trichosporonales, Basidiomycota) reveal imbalanced evolution between nucleotide sequences and chromosome synteny.</title>
        <authorList>
            <person name="Kobayashi Y."/>
            <person name="Kayamori A."/>
            <person name="Aoki K."/>
            <person name="Shiwa Y."/>
            <person name="Matsutani M."/>
            <person name="Fujita N."/>
            <person name="Sugita T."/>
            <person name="Iwasaki W."/>
            <person name="Tanaka N."/>
            <person name="Takashima M."/>
        </authorList>
    </citation>
    <scope>NUCLEOTIDE SEQUENCE</scope>
    <source>
        <strain evidence="16">HIS016</strain>
    </source>
</reference>
<keyword evidence="17" id="KW-1185">Reference proteome</keyword>